<keyword evidence="1" id="KW-0813">Transport</keyword>
<dbReference type="GO" id="GO:0051539">
    <property type="term" value="F:4 iron, 4 sulfur cluster binding"/>
    <property type="evidence" value="ECO:0007669"/>
    <property type="project" value="UniProtKB-KW"/>
</dbReference>
<dbReference type="InterPro" id="IPR002869">
    <property type="entry name" value="Pyrv_flavodox_OxRed_cen"/>
</dbReference>
<dbReference type="GO" id="GO:0016625">
    <property type="term" value="F:oxidoreductase activity, acting on the aldehyde or oxo group of donors, iron-sulfur protein as acceptor"/>
    <property type="evidence" value="ECO:0007669"/>
    <property type="project" value="UniProtKB-ARBA"/>
</dbReference>
<gene>
    <name evidence="11" type="ORF">GJ689_19895</name>
</gene>
<dbReference type="SUPFAM" id="SSF52922">
    <property type="entry name" value="TK C-terminal domain-like"/>
    <property type="match status" value="1"/>
</dbReference>
<dbReference type="GO" id="GO:0045333">
    <property type="term" value="P:cellular respiration"/>
    <property type="evidence" value="ECO:0007669"/>
    <property type="project" value="UniProtKB-ARBA"/>
</dbReference>
<dbReference type="InterPro" id="IPR046667">
    <property type="entry name" value="DUF6537"/>
</dbReference>
<reference evidence="11 12" key="1">
    <citation type="submission" date="2019-11" db="EMBL/GenBank/DDBJ databases">
        <title>Whole-genome sequence of Rhodoplanes serenus DSM 18633, type strain.</title>
        <authorList>
            <person name="Kyndt J.A."/>
            <person name="Meyer T.E."/>
        </authorList>
    </citation>
    <scope>NUCLEOTIDE SEQUENCE [LARGE SCALE GENOMIC DNA]</scope>
    <source>
        <strain evidence="11 12">DSM 18633</strain>
    </source>
</reference>
<dbReference type="SUPFAM" id="SSF53323">
    <property type="entry name" value="Pyruvate-ferredoxin oxidoreductase, PFOR, domain III"/>
    <property type="match status" value="1"/>
</dbReference>
<evidence type="ECO:0000259" key="8">
    <source>
        <dbReference type="Pfam" id="PF01558"/>
    </source>
</evidence>
<proteinExistence type="predicted"/>
<evidence type="ECO:0000313" key="11">
    <source>
        <dbReference type="EMBL" id="MTW18467.1"/>
    </source>
</evidence>
<dbReference type="InterPro" id="IPR011766">
    <property type="entry name" value="TPP_enzyme_TPP-bd"/>
</dbReference>
<dbReference type="GO" id="GO:0044281">
    <property type="term" value="P:small molecule metabolic process"/>
    <property type="evidence" value="ECO:0007669"/>
    <property type="project" value="UniProtKB-ARBA"/>
</dbReference>
<dbReference type="SUPFAM" id="SSF52518">
    <property type="entry name" value="Thiamin diphosphate-binding fold (THDP-binding)"/>
    <property type="match status" value="2"/>
</dbReference>
<keyword evidence="4" id="KW-0560">Oxidoreductase</keyword>
<feature type="domain" description="DUF6537" evidence="10">
    <location>
        <begin position="977"/>
        <end position="1174"/>
    </location>
</feature>
<dbReference type="Gene3D" id="3.40.920.10">
    <property type="entry name" value="Pyruvate-ferredoxin oxidoreductase, PFOR, domain III"/>
    <property type="match status" value="1"/>
</dbReference>
<dbReference type="EMBL" id="WNKV01000017">
    <property type="protein sequence ID" value="MTW18467.1"/>
    <property type="molecule type" value="Genomic_DNA"/>
</dbReference>
<name>A0A9X5ATD4_9BRAD</name>
<feature type="domain" description="Thiamine pyrophosphate enzyme TPP-binding" evidence="9">
    <location>
        <begin position="453"/>
        <end position="542"/>
    </location>
</feature>
<dbReference type="PANTHER" id="PTHR48084">
    <property type="entry name" value="2-OXOGLUTARATE OXIDOREDUCTASE SUBUNIT KORB-RELATED"/>
    <property type="match status" value="1"/>
</dbReference>
<dbReference type="Pfam" id="PF01558">
    <property type="entry name" value="POR"/>
    <property type="match status" value="1"/>
</dbReference>
<dbReference type="PANTHER" id="PTHR48084:SF3">
    <property type="entry name" value="SUBUNIT OF PYRUVATE:FLAVODOXIN OXIDOREDUCTASE"/>
    <property type="match status" value="1"/>
</dbReference>
<evidence type="ECO:0000259" key="9">
    <source>
        <dbReference type="Pfam" id="PF02775"/>
    </source>
</evidence>
<dbReference type="NCBIfam" id="NF009589">
    <property type="entry name" value="PRK13030.1"/>
    <property type="match status" value="1"/>
</dbReference>
<evidence type="ECO:0000313" key="12">
    <source>
        <dbReference type="Proteomes" id="UP000438991"/>
    </source>
</evidence>
<keyword evidence="5" id="KW-0408">Iron</keyword>
<sequence length="1194" mass="127596">MALRPVTLDDKYDLAASPVLLTGYQAIIRMVLMQKARDRRAGLRTAGFVTGYRGSPLGGLDQQFQRAEARLKANDIRFQAGLNEDLAATAVWGSQQAELRGEGRFDGVFALWYGKGPGVDRSGDVFRHANCAGTSRHGGVLALMGDDHTAESSTTAHQSEFNFVNAVIPVLNPAGVQEIVDYGLLGLAMSRYTGAWVGLKCVHDTVESTAVIDGDLDRVKIAIPSDDLFRMPPGGLGIRLGDTVLAQEARLQDFKRDAMLAFVRVNKLNRTVISGGRRPRLGLLTVGKSYLDVRLALDLLGLDEVRCNDLGLRLVKIGCPYPIGRDDMLEAAAGLDLLMVVEEKRSLVEVQVREELYGTAHQPVVVGKKDEHGRWLFPVKGALDPAAIALAIGERLSRFAPDEALTARVARLKEMRREPPPAADIATRTPYFCSGCPHNSSTVVPEGSRAYAGIGCHYMVQWMDRATTGFTQMGGEGANWIGEAPFSQRPHVFQNLGDGTYNHSGSLAIRAAVAAGVNITFKILFNDAVAMTGGQKNDGGLTVQQIARQVAAEGVAALVVVTDEPEKYGRTTAWPPGTTVHHRDDLDAVQRRLAATPGCSVLIYDQTCAAEKRRRRKRGLYPDPDRRVVINALVCEGCGDCGVQSNCVSIQPLETEFGRKRLIDQSTCNKDFSCVKGFCPSFASVSGARPKRASGVTVPELPLPASGERVGVRGDGAGDAPRPRGEATALSADDLPAPDLPGPVLPAIDGTYGILVCGIGGTGIVTVGAILAMAAHLDGKAAGVIDMAGLAQKGGSVLSHIRIAARPDDIHAIRLPAGGADLVLGGDLVITASRAALATVKAGATRVVVDTAEVMPGPFTRQPDLRLPGERLRRAVTDAAGTEQCRFVEATRLASALFGQSIAANMMLLGVGWQLGAVPVSAAAIEQAIALNGEAVAMNRAAFRLGRRLALDPAGVAALAAPAAPAADSPRRLSQSLDEIVARRVAFLTAYQNAAYAERYRRRVEEVRAAEAAQTPGRDGLGEAVAKSLFKLMAYKDEYEVARLWSDGSFQRQLAETVEGERLRITLHLAPTWLVRSERRGPVRKVSFGPWIVPVLRLLARLKGLRGTRLDPFGHSAERRAERALIAEYDAVLDEVLAGLSPDNHALAVAIAAVPEKIRGFGHVKTSSIALAKAEEAMLLAEFRSPAVRLEAAE</sequence>
<dbReference type="InterPro" id="IPR029061">
    <property type="entry name" value="THDP-binding"/>
</dbReference>
<evidence type="ECO:0000256" key="6">
    <source>
        <dbReference type="ARBA" id="ARBA00023014"/>
    </source>
</evidence>
<accession>A0A9X5ATD4</accession>
<evidence type="ECO:0000256" key="4">
    <source>
        <dbReference type="ARBA" id="ARBA00023002"/>
    </source>
</evidence>
<keyword evidence="2" id="KW-0004">4Fe-4S</keyword>
<dbReference type="AlphaFoldDB" id="A0A9X5ATD4"/>
<evidence type="ECO:0000259" key="10">
    <source>
        <dbReference type="Pfam" id="PF20169"/>
    </source>
</evidence>
<dbReference type="Proteomes" id="UP000438991">
    <property type="component" value="Unassembled WGS sequence"/>
</dbReference>
<evidence type="ECO:0000256" key="5">
    <source>
        <dbReference type="ARBA" id="ARBA00023004"/>
    </source>
</evidence>
<organism evidence="11 12">
    <name type="scientific">Rhodoplanes serenus</name>
    <dbReference type="NCBI Taxonomy" id="200615"/>
    <lineage>
        <taxon>Bacteria</taxon>
        <taxon>Pseudomonadati</taxon>
        <taxon>Pseudomonadota</taxon>
        <taxon>Alphaproteobacteria</taxon>
        <taxon>Hyphomicrobiales</taxon>
        <taxon>Nitrobacteraceae</taxon>
        <taxon>Rhodoplanes</taxon>
    </lineage>
</organism>
<dbReference type="InterPro" id="IPR009014">
    <property type="entry name" value="Transketo_C/PFOR_II"/>
</dbReference>
<dbReference type="Gene3D" id="3.40.50.970">
    <property type="match status" value="1"/>
</dbReference>
<dbReference type="Pfam" id="PF20169">
    <property type="entry name" value="DUF6537"/>
    <property type="match status" value="1"/>
</dbReference>
<keyword evidence="6" id="KW-0411">Iron-sulfur</keyword>
<dbReference type="InterPro" id="IPR002880">
    <property type="entry name" value="Pyrv_Fd/Flavodoxin_OxRdtase_N"/>
</dbReference>
<feature type="domain" description="Pyruvate/ketoisovalerate oxidoreductase catalytic" evidence="8">
    <location>
        <begin position="760"/>
        <end position="947"/>
    </location>
</feature>
<evidence type="ECO:0000256" key="1">
    <source>
        <dbReference type="ARBA" id="ARBA00022448"/>
    </source>
</evidence>
<keyword evidence="3" id="KW-0249">Electron transport</keyword>
<dbReference type="GO" id="GO:0030976">
    <property type="term" value="F:thiamine pyrophosphate binding"/>
    <property type="evidence" value="ECO:0007669"/>
    <property type="project" value="InterPro"/>
</dbReference>
<evidence type="ECO:0000256" key="7">
    <source>
        <dbReference type="SAM" id="MobiDB-lite"/>
    </source>
</evidence>
<dbReference type="InterPro" id="IPR051457">
    <property type="entry name" value="2-oxoacid:Fd_oxidoreductase"/>
</dbReference>
<dbReference type="CDD" id="cd07034">
    <property type="entry name" value="TPP_PYR_PFOR_IOR-alpha_like"/>
    <property type="match status" value="1"/>
</dbReference>
<protein>
    <submittedName>
        <fullName evidence="11">Indolepyruvate ferredoxin oxidoreductase family protein</fullName>
    </submittedName>
</protein>
<comment type="caution">
    <text evidence="11">The sequence shown here is derived from an EMBL/GenBank/DDBJ whole genome shotgun (WGS) entry which is preliminary data.</text>
</comment>
<dbReference type="Pfam" id="PF02775">
    <property type="entry name" value="TPP_enzyme_C"/>
    <property type="match status" value="1"/>
</dbReference>
<evidence type="ECO:0000256" key="3">
    <source>
        <dbReference type="ARBA" id="ARBA00022982"/>
    </source>
</evidence>
<keyword evidence="2" id="KW-0479">Metal-binding</keyword>
<evidence type="ECO:0000256" key="2">
    <source>
        <dbReference type="ARBA" id="ARBA00022485"/>
    </source>
</evidence>
<dbReference type="NCBIfam" id="NF009588">
    <property type="entry name" value="PRK13029.1"/>
    <property type="match status" value="1"/>
</dbReference>
<dbReference type="InterPro" id="IPR019752">
    <property type="entry name" value="Pyrv/ketoisovalerate_OxRed_cat"/>
</dbReference>
<feature type="region of interest" description="Disordered" evidence="7">
    <location>
        <begin position="705"/>
        <end position="735"/>
    </location>
</feature>